<keyword evidence="3" id="KW-1185">Reference proteome</keyword>
<accession>A0A8I6XXI1</accession>
<dbReference type="Gramene" id="HORVU.MOREX.r2.3HG0208970.1">
    <property type="protein sequence ID" value="HORVU.MOREX.r2.3HG0208970.1"/>
    <property type="gene ID" value="HORVU.MOREX.r2.3HG0208970"/>
</dbReference>
<dbReference type="Proteomes" id="UP000011116">
    <property type="component" value="Chromosome 3H"/>
</dbReference>
<dbReference type="EnsemblPlants" id="HORVU.MOREX.r3.3HG0251780.1">
    <property type="protein sequence ID" value="HORVU.MOREX.r3.3HG0251780.1"/>
    <property type="gene ID" value="HORVU.MOREX.r3.3HG0251780"/>
</dbReference>
<reference evidence="3" key="1">
    <citation type="journal article" date="2012" name="Nature">
        <title>A physical, genetic and functional sequence assembly of the barley genome.</title>
        <authorList>
            <consortium name="The International Barley Genome Sequencing Consortium"/>
            <person name="Mayer K.F."/>
            <person name="Waugh R."/>
            <person name="Brown J.W."/>
            <person name="Schulman A."/>
            <person name="Langridge P."/>
            <person name="Platzer M."/>
            <person name="Fincher G.B."/>
            <person name="Muehlbauer G.J."/>
            <person name="Sato K."/>
            <person name="Close T.J."/>
            <person name="Wise R.P."/>
            <person name="Stein N."/>
        </authorList>
    </citation>
    <scope>NUCLEOTIDE SEQUENCE [LARGE SCALE GENOMIC DNA]</scope>
    <source>
        <strain evidence="3">cv. Morex</strain>
    </source>
</reference>
<dbReference type="PANTHER" id="PTHR33086:SF6">
    <property type="entry name" value="OS01G0245532 PROTEIN"/>
    <property type="match status" value="1"/>
</dbReference>
<evidence type="ECO:0000259" key="1">
    <source>
        <dbReference type="Pfam" id="PF07762"/>
    </source>
</evidence>
<feature type="domain" description="DUF1618" evidence="1">
    <location>
        <begin position="210"/>
        <end position="326"/>
    </location>
</feature>
<reference evidence="2" key="2">
    <citation type="submission" date="2020-10" db="EMBL/GenBank/DDBJ databases">
        <authorList>
            <person name="Scholz U."/>
            <person name="Mascher M."/>
            <person name="Fiebig A."/>
        </authorList>
    </citation>
    <scope>NUCLEOTIDE SEQUENCE [LARGE SCALE GENOMIC DNA]</scope>
    <source>
        <strain evidence="2">cv. Morex</strain>
    </source>
</reference>
<evidence type="ECO:0000313" key="3">
    <source>
        <dbReference type="Proteomes" id="UP000011116"/>
    </source>
</evidence>
<organism evidence="2 3">
    <name type="scientific">Hordeum vulgare subsp. vulgare</name>
    <name type="common">Domesticated barley</name>
    <dbReference type="NCBI Taxonomy" id="112509"/>
    <lineage>
        <taxon>Eukaryota</taxon>
        <taxon>Viridiplantae</taxon>
        <taxon>Streptophyta</taxon>
        <taxon>Embryophyta</taxon>
        <taxon>Tracheophyta</taxon>
        <taxon>Spermatophyta</taxon>
        <taxon>Magnoliopsida</taxon>
        <taxon>Liliopsida</taxon>
        <taxon>Poales</taxon>
        <taxon>Poaceae</taxon>
        <taxon>BOP clade</taxon>
        <taxon>Pooideae</taxon>
        <taxon>Triticodae</taxon>
        <taxon>Triticeae</taxon>
        <taxon>Hordeinae</taxon>
        <taxon>Hordeum</taxon>
    </lineage>
</organism>
<sequence>MAPPSSDWTTEEGQWVLLVCIPHVVSDTVLPPPTDLSIEREHPPRPFRLTVPRRVAPDPKSIYNHPYVSSAGDFGRFVLYATRGTQPVPPVVNDFDTDAEPEDRFDHIGYPRELFLCDLNTRTATLLPRPDPERPIVNPGSVGLLTTSATKSITLHLEPSPGTNLATLLCYISDGNRWTVQNLYYPPGAPGQRRWKGGDGVVNYMHFMLWVDLSCGIITLNTNLLLQGHPELRYVPLPQACVMEAAGLARERCVGVSAGKVRFLEISNYERIRLWTLVDIGTGDWTLDHQLDLDNLWDEDAFKATGLDLPNECPGVAFIHPEHPTMAYFFQESRLFHVDMSTGKFMDGQYFMMDNPPADYHSSRFVRPWKLPQQLFSAFLFESWILVKLVIHLRGNSPIVKCKMDAYPGSHAYPVKERVLLNGFSNAAKLD</sequence>
<evidence type="ECO:0000313" key="2">
    <source>
        <dbReference type="EnsemblPlants" id="HORVU.MOREX.r3.3HG0251780.1"/>
    </source>
</evidence>
<reference evidence="2" key="3">
    <citation type="submission" date="2022-01" db="UniProtKB">
        <authorList>
            <consortium name="EnsemblPlants"/>
        </authorList>
    </citation>
    <scope>IDENTIFICATION</scope>
    <source>
        <strain evidence="2">subsp. vulgare</strain>
    </source>
</reference>
<dbReference type="InterPro" id="IPR011676">
    <property type="entry name" value="DUF1618"/>
</dbReference>
<dbReference type="AlphaFoldDB" id="A0A8I6XXI1"/>
<dbReference type="PANTHER" id="PTHR33086">
    <property type="entry name" value="OS05G0468200 PROTEIN-RELATED"/>
    <property type="match status" value="1"/>
</dbReference>
<protein>
    <recommendedName>
        <fullName evidence="1">DUF1618 domain-containing protein</fullName>
    </recommendedName>
</protein>
<proteinExistence type="predicted"/>
<name>A0A8I6XXI1_HORVV</name>
<dbReference type="Pfam" id="PF07762">
    <property type="entry name" value="DUF1618"/>
    <property type="match status" value="1"/>
</dbReference>
<dbReference type="Gramene" id="HORVU.MOREX.r3.3HG0251780.1">
    <property type="protein sequence ID" value="HORVU.MOREX.r3.3HG0251780.1"/>
    <property type="gene ID" value="HORVU.MOREX.r3.3HG0251780"/>
</dbReference>